<name>A0A3D8SIE1_9HELO</name>
<evidence type="ECO:0000313" key="3">
    <source>
        <dbReference type="Proteomes" id="UP000256328"/>
    </source>
</evidence>
<proteinExistence type="predicted"/>
<dbReference type="OrthoDB" id="3563016at2759"/>
<comment type="caution">
    <text evidence="2">The sequence shown here is derived from an EMBL/GenBank/DDBJ whole genome shotgun (WGS) entry which is preliminary data.</text>
</comment>
<dbReference type="AlphaFoldDB" id="A0A3D8SIE1"/>
<protein>
    <submittedName>
        <fullName evidence="2">Uncharacterized protein</fullName>
    </submittedName>
</protein>
<keyword evidence="3" id="KW-1185">Reference proteome</keyword>
<sequence length="357" mass="39339">MSLTESPQSSGDYDDEDSDLEAPAGIEALRKAKQDVITSLTQDISDPSQQEIALDEPSGCYTAVEMNKDNAVLIAATATPSAAQLAQLWWRGFAKLQDTELESSESLAAAWNQSRQYFQTVHAAPAESASDEQVAVLAVHRLTRALAIIPVDLHNEALSGSANVSQSVGRISDIIKVIQVTLKFKIGAIAWVCLGQAVLVCTRSKMKSPMQIVLSHLADIVTLIARYNVMESMYQQWPNMSLEKNYEDSLVDLCAHVLRYLSHVITIATLERAEGAEQRLNESMKRIEEADDRCRGFKVTIIEASVQRGTKRSVQDVEDDDSDDSNDNEIGVEVEREKSGSCKRLYLGEGNISYRAL</sequence>
<evidence type="ECO:0000313" key="2">
    <source>
        <dbReference type="EMBL" id="RDW85944.1"/>
    </source>
</evidence>
<dbReference type="EMBL" id="PDLN01000005">
    <property type="protein sequence ID" value="RDW85944.1"/>
    <property type="molecule type" value="Genomic_DNA"/>
</dbReference>
<feature type="region of interest" description="Disordered" evidence="1">
    <location>
        <begin position="1"/>
        <end position="23"/>
    </location>
</feature>
<reference evidence="2 3" key="1">
    <citation type="journal article" date="2018" name="IMA Fungus">
        <title>IMA Genome-F 9: Draft genome sequence of Annulohypoxylon stygium, Aspergillus mulundensis, Berkeleyomyces basicola (syn. Thielaviopsis basicola), Ceratocystis smalleyi, two Cercospora beticola strains, Coleophoma cylindrospora, Fusarium fracticaudum, Phialophora cf. hyalina, and Morchella septimelata.</title>
        <authorList>
            <person name="Wingfield B.D."/>
            <person name="Bills G.F."/>
            <person name="Dong Y."/>
            <person name="Huang W."/>
            <person name="Nel W.J."/>
            <person name="Swalarsk-Parry B.S."/>
            <person name="Vaghefi N."/>
            <person name="Wilken P.M."/>
            <person name="An Z."/>
            <person name="de Beer Z.W."/>
            <person name="De Vos L."/>
            <person name="Chen L."/>
            <person name="Duong T.A."/>
            <person name="Gao Y."/>
            <person name="Hammerbacher A."/>
            <person name="Kikkert J.R."/>
            <person name="Li Y."/>
            <person name="Li H."/>
            <person name="Li K."/>
            <person name="Li Q."/>
            <person name="Liu X."/>
            <person name="Ma X."/>
            <person name="Naidoo K."/>
            <person name="Pethybridge S.J."/>
            <person name="Sun J."/>
            <person name="Steenkamp E.T."/>
            <person name="van der Nest M.A."/>
            <person name="van Wyk S."/>
            <person name="Wingfield M.J."/>
            <person name="Xiong C."/>
            <person name="Yue Q."/>
            <person name="Zhang X."/>
        </authorList>
    </citation>
    <scope>NUCLEOTIDE SEQUENCE [LARGE SCALE GENOMIC DNA]</scope>
    <source>
        <strain evidence="2 3">BP5796</strain>
    </source>
</reference>
<accession>A0A3D8SIE1</accession>
<evidence type="ECO:0000256" key="1">
    <source>
        <dbReference type="SAM" id="MobiDB-lite"/>
    </source>
</evidence>
<organism evidence="2 3">
    <name type="scientific">Coleophoma crateriformis</name>
    <dbReference type="NCBI Taxonomy" id="565419"/>
    <lineage>
        <taxon>Eukaryota</taxon>
        <taxon>Fungi</taxon>
        <taxon>Dikarya</taxon>
        <taxon>Ascomycota</taxon>
        <taxon>Pezizomycotina</taxon>
        <taxon>Leotiomycetes</taxon>
        <taxon>Helotiales</taxon>
        <taxon>Dermateaceae</taxon>
        <taxon>Coleophoma</taxon>
    </lineage>
</organism>
<dbReference type="Proteomes" id="UP000256328">
    <property type="component" value="Unassembled WGS sequence"/>
</dbReference>
<feature type="compositionally biased region" description="Polar residues" evidence="1">
    <location>
        <begin position="1"/>
        <end position="11"/>
    </location>
</feature>
<gene>
    <name evidence="2" type="ORF">BP5796_04269</name>
</gene>